<dbReference type="SUPFAM" id="SSF81301">
    <property type="entry name" value="Nucleotidyltransferase"/>
    <property type="match status" value="1"/>
</dbReference>
<sequence length="546" mass="60872">MSSPQGPQLNLTPQEEEVCEVLRQVVHTLSMTQKSDRMNPPLVIRIAGGWVRDKLLGLACHDLDIAASSMTGAELAEAVVQWLEAQGKETRSVGKISVNPERSKHLETATTWVAGLPIDFVHLRNETYGEDSRIPTTVAFGTPEQDAYRRDITINALFYNIHSRQVEDFVGTGLKDLRDHRVRTPLPPIETFMDDPLRILRCIRFTCRFHFALDPATYEAMCLPQVQEALARKISRERIGVEVTKMLRGPGPTEALKLLHRAGLFPIVFEAAGVPIIDPKVSLDTATALYKIIQGSPEDAKVLLGMVGSGDAEGAGSWEETIYLAAALWHLRGQDVSRGKKEISAASVVIKESLKLSNAQADCITGLFLAQTHVEELIQTTGHDRVKLGLAIREMGRHPHVGPAWRLALPLHLAGRMAQGSSEISLEPYLDLLKEIEEQDLSHTYELKYAIDGKAMAKALGIPLGFWIRDILENYVIPWQLARGPLIQDTERDNLGPLCMKWIMEKQEEIKAYAEKAGQKAKEAAVADAERRKKEKQTRKKQHIHD</sequence>
<dbReference type="PANTHER" id="PTHR13734">
    <property type="entry name" value="TRNA-NUCLEOTIDYLTRANSFERASE"/>
    <property type="match status" value="1"/>
</dbReference>
<proteinExistence type="inferred from homology"/>
<dbReference type="GO" id="GO:0052929">
    <property type="term" value="F:ATP:3'-cytidine-cytidine-tRNA adenylyltransferase activity"/>
    <property type="evidence" value="ECO:0007669"/>
    <property type="project" value="TreeGrafter"/>
</dbReference>
<dbReference type="SUPFAM" id="SSF81891">
    <property type="entry name" value="Poly A polymerase C-terminal region-like"/>
    <property type="match status" value="1"/>
</dbReference>
<evidence type="ECO:0000259" key="7">
    <source>
        <dbReference type="Pfam" id="PF01743"/>
    </source>
</evidence>
<organism evidence="9 10">
    <name type="scientific">Piptocephalis cylindrospora</name>
    <dbReference type="NCBI Taxonomy" id="1907219"/>
    <lineage>
        <taxon>Eukaryota</taxon>
        <taxon>Fungi</taxon>
        <taxon>Fungi incertae sedis</taxon>
        <taxon>Zoopagomycota</taxon>
        <taxon>Zoopagomycotina</taxon>
        <taxon>Zoopagomycetes</taxon>
        <taxon>Zoopagales</taxon>
        <taxon>Piptocephalidaceae</taxon>
        <taxon>Piptocephalis</taxon>
    </lineage>
</organism>
<dbReference type="Pfam" id="PF12627">
    <property type="entry name" value="PolyA_pol_RNAbd"/>
    <property type="match status" value="1"/>
</dbReference>
<dbReference type="CDD" id="cd05398">
    <property type="entry name" value="NT_ClassII-CCAase"/>
    <property type="match status" value="1"/>
</dbReference>
<evidence type="ECO:0000313" key="10">
    <source>
        <dbReference type="Proteomes" id="UP000267251"/>
    </source>
</evidence>
<feature type="domain" description="tRNA nucleotidyltransferase/poly(A) polymerase RNA and SrmB- binding" evidence="8">
    <location>
        <begin position="211"/>
        <end position="270"/>
    </location>
</feature>
<evidence type="ECO:0000256" key="2">
    <source>
        <dbReference type="ARBA" id="ARBA00022679"/>
    </source>
</evidence>
<comment type="similarity">
    <text evidence="1 5">Belongs to the tRNA nucleotidyltransferase/poly(A) polymerase family.</text>
</comment>
<dbReference type="GO" id="GO:0003723">
    <property type="term" value="F:RNA binding"/>
    <property type="evidence" value="ECO:0007669"/>
    <property type="project" value="UniProtKB-KW"/>
</dbReference>
<dbReference type="PANTHER" id="PTHR13734:SF5">
    <property type="entry name" value="CCA TRNA NUCLEOTIDYLTRANSFERASE, MITOCHONDRIAL"/>
    <property type="match status" value="1"/>
</dbReference>
<dbReference type="Proteomes" id="UP000267251">
    <property type="component" value="Unassembled WGS sequence"/>
</dbReference>
<dbReference type="InterPro" id="IPR002646">
    <property type="entry name" value="PolA_pol_head_dom"/>
</dbReference>
<dbReference type="InterPro" id="IPR043519">
    <property type="entry name" value="NT_sf"/>
</dbReference>
<evidence type="ECO:0000313" key="9">
    <source>
        <dbReference type="EMBL" id="RKP15325.1"/>
    </source>
</evidence>
<dbReference type="EMBL" id="KZ987740">
    <property type="protein sequence ID" value="RKP15325.1"/>
    <property type="molecule type" value="Genomic_DNA"/>
</dbReference>
<accession>A0A4P9Y8G2</accession>
<dbReference type="GO" id="GO:0052927">
    <property type="term" value="F:CC tRNA cytidylyltransferase activity"/>
    <property type="evidence" value="ECO:0007669"/>
    <property type="project" value="TreeGrafter"/>
</dbReference>
<dbReference type="Pfam" id="PF01743">
    <property type="entry name" value="PolyA_pol"/>
    <property type="match status" value="1"/>
</dbReference>
<dbReference type="AlphaFoldDB" id="A0A4P9Y8G2"/>
<dbReference type="InterPro" id="IPR032828">
    <property type="entry name" value="PolyA_RNA-bd"/>
</dbReference>
<gene>
    <name evidence="9" type="ORF">BJ684DRAFT_14420</name>
</gene>
<evidence type="ECO:0008006" key="11">
    <source>
        <dbReference type="Google" id="ProtNLM"/>
    </source>
</evidence>
<dbReference type="Gene3D" id="3.30.460.10">
    <property type="entry name" value="Beta Polymerase, domain 2"/>
    <property type="match status" value="1"/>
</dbReference>
<name>A0A4P9Y8G2_9FUNG</name>
<evidence type="ECO:0000256" key="4">
    <source>
        <dbReference type="ARBA" id="ARBA00022884"/>
    </source>
</evidence>
<evidence type="ECO:0000256" key="6">
    <source>
        <dbReference type="SAM" id="MobiDB-lite"/>
    </source>
</evidence>
<dbReference type="GO" id="GO:0001680">
    <property type="term" value="P:tRNA 3'-terminal CCA addition"/>
    <property type="evidence" value="ECO:0007669"/>
    <property type="project" value="TreeGrafter"/>
</dbReference>
<feature type="region of interest" description="Disordered" evidence="6">
    <location>
        <begin position="524"/>
        <end position="546"/>
    </location>
</feature>
<evidence type="ECO:0000256" key="5">
    <source>
        <dbReference type="RuleBase" id="RU003953"/>
    </source>
</evidence>
<evidence type="ECO:0000259" key="8">
    <source>
        <dbReference type="Pfam" id="PF12627"/>
    </source>
</evidence>
<dbReference type="GO" id="GO:0005739">
    <property type="term" value="C:mitochondrion"/>
    <property type="evidence" value="ECO:0007669"/>
    <property type="project" value="UniProtKB-ARBA"/>
</dbReference>
<keyword evidence="10" id="KW-1185">Reference proteome</keyword>
<dbReference type="FunFam" id="3.30.460.10:FF:000019">
    <property type="entry name" value="tRNA nucleotidyltransferase cca2"/>
    <property type="match status" value="1"/>
</dbReference>
<dbReference type="Gene3D" id="1.10.3090.10">
    <property type="entry name" value="cca-adding enzyme, domain 2"/>
    <property type="match status" value="1"/>
</dbReference>
<evidence type="ECO:0000256" key="3">
    <source>
        <dbReference type="ARBA" id="ARBA00022741"/>
    </source>
</evidence>
<evidence type="ECO:0000256" key="1">
    <source>
        <dbReference type="ARBA" id="ARBA00007265"/>
    </source>
</evidence>
<protein>
    <recommendedName>
        <fullName evidence="11">Poly A polymerase head domain-containing protein</fullName>
    </recommendedName>
</protein>
<feature type="domain" description="Poly A polymerase head" evidence="7">
    <location>
        <begin position="45"/>
        <end position="183"/>
    </location>
</feature>
<feature type="compositionally biased region" description="Basic residues" evidence="6">
    <location>
        <begin position="533"/>
        <end position="546"/>
    </location>
</feature>
<keyword evidence="3" id="KW-0547">Nucleotide-binding</keyword>
<dbReference type="OrthoDB" id="445712at2759"/>
<reference evidence="10" key="1">
    <citation type="journal article" date="2018" name="Nat. Microbiol.">
        <title>Leveraging single-cell genomics to expand the fungal tree of life.</title>
        <authorList>
            <person name="Ahrendt S.R."/>
            <person name="Quandt C.A."/>
            <person name="Ciobanu D."/>
            <person name="Clum A."/>
            <person name="Salamov A."/>
            <person name="Andreopoulos B."/>
            <person name="Cheng J.F."/>
            <person name="Woyke T."/>
            <person name="Pelin A."/>
            <person name="Henrissat B."/>
            <person name="Reynolds N.K."/>
            <person name="Benny G.L."/>
            <person name="Smith M.E."/>
            <person name="James T.Y."/>
            <person name="Grigoriev I.V."/>
        </authorList>
    </citation>
    <scope>NUCLEOTIDE SEQUENCE [LARGE SCALE GENOMIC DNA]</scope>
</reference>
<keyword evidence="4 5" id="KW-0694">RNA-binding</keyword>
<dbReference type="GO" id="GO:0000166">
    <property type="term" value="F:nucleotide binding"/>
    <property type="evidence" value="ECO:0007669"/>
    <property type="project" value="UniProtKB-KW"/>
</dbReference>
<keyword evidence="2 5" id="KW-0808">Transferase</keyword>